<evidence type="ECO:0000256" key="5">
    <source>
        <dbReference type="ARBA" id="ARBA00022448"/>
    </source>
</evidence>
<name>A0A6C0TWX1_9GAMM</name>
<sequence>MSESRSSRPARSSAHWQRWRMGELGTASPAPAGGPDGESGSDGGFEPSLQQRANQQRAEFEALCQQTLATARSEGYQEGFESGREAGYNEGLEQGRLAGEQELQAQARVALAPLAELLQTFHEALQQLDDSVADELVELAMETGRQLAGEALKSRPTQVLNLVRKLLHKEPLLSGQPRLWLHPADHKLVARELGAEFEAAGWALQPDDQINRGDCRVTSVSGELDATQDSRWRMLLGQIRRPRRRQTSSEGAAK</sequence>
<evidence type="ECO:0000256" key="3">
    <source>
        <dbReference type="ARBA" id="ARBA00006602"/>
    </source>
</evidence>
<dbReference type="InterPro" id="IPR051472">
    <property type="entry name" value="T3SS_Stator/FliH"/>
</dbReference>
<evidence type="ECO:0000256" key="10">
    <source>
        <dbReference type="SAM" id="MobiDB-lite"/>
    </source>
</evidence>
<evidence type="ECO:0000259" key="11">
    <source>
        <dbReference type="Pfam" id="PF02108"/>
    </source>
</evidence>
<feature type="domain" description="Flagellar assembly protein FliH/Type III secretion system HrpE" evidence="11">
    <location>
        <begin position="111"/>
        <end position="233"/>
    </location>
</feature>
<comment type="subcellular location">
    <subcellularLocation>
        <location evidence="2">Cytoplasm</location>
    </subcellularLocation>
</comment>
<dbReference type="GO" id="GO:0071973">
    <property type="term" value="P:bacterial-type flagellum-dependent cell motility"/>
    <property type="evidence" value="ECO:0007669"/>
    <property type="project" value="InterPro"/>
</dbReference>
<keyword evidence="7" id="KW-1005">Bacterial flagellum biogenesis</keyword>
<dbReference type="GO" id="GO:0044781">
    <property type="term" value="P:bacterial-type flagellum organization"/>
    <property type="evidence" value="ECO:0007669"/>
    <property type="project" value="UniProtKB-KW"/>
</dbReference>
<proteinExistence type="inferred from homology"/>
<comment type="similarity">
    <text evidence="3">Belongs to the FliH family.</text>
</comment>
<keyword evidence="12" id="KW-0969">Cilium</keyword>
<evidence type="ECO:0000256" key="1">
    <source>
        <dbReference type="ARBA" id="ARBA00003041"/>
    </source>
</evidence>
<evidence type="ECO:0000313" key="13">
    <source>
        <dbReference type="Proteomes" id="UP000477680"/>
    </source>
</evidence>
<dbReference type="GO" id="GO:0003774">
    <property type="term" value="F:cytoskeletal motor activity"/>
    <property type="evidence" value="ECO:0007669"/>
    <property type="project" value="InterPro"/>
</dbReference>
<keyword evidence="8" id="KW-0653">Protein transport</keyword>
<dbReference type="Proteomes" id="UP000477680">
    <property type="component" value="Chromosome"/>
</dbReference>
<keyword evidence="13" id="KW-1185">Reference proteome</keyword>
<dbReference type="Pfam" id="PF02108">
    <property type="entry name" value="FliH"/>
    <property type="match status" value="1"/>
</dbReference>
<evidence type="ECO:0000313" key="12">
    <source>
        <dbReference type="EMBL" id="QIB64322.1"/>
    </source>
</evidence>
<evidence type="ECO:0000256" key="6">
    <source>
        <dbReference type="ARBA" id="ARBA00022490"/>
    </source>
</evidence>
<dbReference type="GO" id="GO:0005829">
    <property type="term" value="C:cytosol"/>
    <property type="evidence" value="ECO:0007669"/>
    <property type="project" value="TreeGrafter"/>
</dbReference>
<evidence type="ECO:0000256" key="4">
    <source>
        <dbReference type="ARBA" id="ARBA00016507"/>
    </source>
</evidence>
<dbReference type="GO" id="GO:0009288">
    <property type="term" value="C:bacterial-type flagellum"/>
    <property type="evidence" value="ECO:0007669"/>
    <property type="project" value="InterPro"/>
</dbReference>
<gene>
    <name evidence="12" type="ORF">G3T16_01785</name>
</gene>
<dbReference type="KEGG" id="kim:G3T16_01785"/>
<accession>A0A6C0TWX1</accession>
<feature type="compositionally biased region" description="Gly residues" evidence="10">
    <location>
        <begin position="34"/>
        <end position="43"/>
    </location>
</feature>
<keyword evidence="5" id="KW-0813">Transport</keyword>
<evidence type="ECO:0000256" key="8">
    <source>
        <dbReference type="ARBA" id="ARBA00022927"/>
    </source>
</evidence>
<dbReference type="RefSeq" id="WP_163493572.1">
    <property type="nucleotide sequence ID" value="NZ_CP048711.1"/>
</dbReference>
<feature type="compositionally biased region" description="Low complexity" evidence="10">
    <location>
        <begin position="1"/>
        <end position="14"/>
    </location>
</feature>
<evidence type="ECO:0000256" key="7">
    <source>
        <dbReference type="ARBA" id="ARBA00022795"/>
    </source>
</evidence>
<evidence type="ECO:0000256" key="9">
    <source>
        <dbReference type="ARBA" id="ARBA00023225"/>
    </source>
</evidence>
<protein>
    <recommendedName>
        <fullName evidence="4">Flagellar assembly protein FliH</fullName>
    </recommendedName>
</protein>
<feature type="region of interest" description="Disordered" evidence="10">
    <location>
        <begin position="1"/>
        <end position="58"/>
    </location>
</feature>
<dbReference type="InterPro" id="IPR018035">
    <property type="entry name" value="Flagellar_FliH/T3SS_HrpE"/>
</dbReference>
<dbReference type="PANTHER" id="PTHR34982">
    <property type="entry name" value="YOP PROTEINS TRANSLOCATION PROTEIN L"/>
    <property type="match status" value="1"/>
</dbReference>
<keyword evidence="6" id="KW-0963">Cytoplasm</keyword>
<reference evidence="12 13" key="1">
    <citation type="submission" date="2020-02" db="EMBL/GenBank/DDBJ databases">
        <title>Genome sequencing for Kineobactrum sp. M2.</title>
        <authorList>
            <person name="Park S.-J."/>
        </authorList>
    </citation>
    <scope>NUCLEOTIDE SEQUENCE [LARGE SCALE GENOMIC DNA]</scope>
    <source>
        <strain evidence="12 13">M2</strain>
    </source>
</reference>
<dbReference type="GO" id="GO:0015031">
    <property type="term" value="P:protein transport"/>
    <property type="evidence" value="ECO:0007669"/>
    <property type="project" value="UniProtKB-KW"/>
</dbReference>
<keyword evidence="9" id="KW-1006">Bacterial flagellum protein export</keyword>
<dbReference type="InterPro" id="IPR000563">
    <property type="entry name" value="Flag_FliH"/>
</dbReference>
<keyword evidence="12" id="KW-0966">Cell projection</keyword>
<dbReference type="AlphaFoldDB" id="A0A6C0TWX1"/>
<keyword evidence="12" id="KW-0282">Flagellum</keyword>
<evidence type="ECO:0000256" key="2">
    <source>
        <dbReference type="ARBA" id="ARBA00004496"/>
    </source>
</evidence>
<dbReference type="PANTHER" id="PTHR34982:SF1">
    <property type="entry name" value="FLAGELLAR ASSEMBLY PROTEIN FLIH"/>
    <property type="match status" value="1"/>
</dbReference>
<dbReference type="PRINTS" id="PR01003">
    <property type="entry name" value="FLGFLIH"/>
</dbReference>
<comment type="function">
    <text evidence="1">Needed for flagellar regrowth and assembly.</text>
</comment>
<organism evidence="12 13">
    <name type="scientific">Kineobactrum salinum</name>
    <dbReference type="NCBI Taxonomy" id="2708301"/>
    <lineage>
        <taxon>Bacteria</taxon>
        <taxon>Pseudomonadati</taxon>
        <taxon>Pseudomonadota</taxon>
        <taxon>Gammaproteobacteria</taxon>
        <taxon>Cellvibrionales</taxon>
        <taxon>Halieaceae</taxon>
        <taxon>Kineobactrum</taxon>
    </lineage>
</organism>
<dbReference type="EMBL" id="CP048711">
    <property type="protein sequence ID" value="QIB64322.1"/>
    <property type="molecule type" value="Genomic_DNA"/>
</dbReference>